<keyword evidence="2" id="KW-1185">Reference proteome</keyword>
<dbReference type="Proteomes" id="UP001568358">
    <property type="component" value="Unassembled WGS sequence"/>
</dbReference>
<organism evidence="1 2">
    <name type="scientific">Halodesulfovibrio aestuarii</name>
    <dbReference type="NCBI Taxonomy" id="126333"/>
    <lineage>
        <taxon>Bacteria</taxon>
        <taxon>Pseudomonadati</taxon>
        <taxon>Thermodesulfobacteriota</taxon>
        <taxon>Desulfovibrionia</taxon>
        <taxon>Desulfovibrionales</taxon>
        <taxon>Desulfovibrionaceae</taxon>
        <taxon>Halodesulfovibrio</taxon>
    </lineage>
</organism>
<reference evidence="1 2" key="1">
    <citation type="submission" date="2024-07" db="EMBL/GenBank/DDBJ databases">
        <title>Active virus-host system and metabolic interactions in a Lokiarchaeon culture.</title>
        <authorList>
            <person name="Ponce Toledo R.I."/>
            <person name="Rodrigues Oliveira T."/>
            <person name="Schleper C."/>
        </authorList>
    </citation>
    <scope>NUCLEOTIDE SEQUENCE [LARGE SCALE GENOMIC DNA]</scope>
    <source>
        <strain evidence="1 2">B35</strain>
    </source>
</reference>
<proteinExistence type="predicted"/>
<evidence type="ECO:0008006" key="3">
    <source>
        <dbReference type="Google" id="ProtNLM"/>
    </source>
</evidence>
<dbReference type="RefSeq" id="WP_370735835.1">
    <property type="nucleotide sequence ID" value="NZ_JBFSOO010000003.1"/>
</dbReference>
<comment type="caution">
    <text evidence="1">The sequence shown here is derived from an EMBL/GenBank/DDBJ whole genome shotgun (WGS) entry which is preliminary data.</text>
</comment>
<gene>
    <name evidence="1" type="ORF">AB2Z07_05350</name>
</gene>
<sequence length="211" mass="24778">MIPVTRAPEPSKFNKKVRQPGRRFLKRHHVNQGDPPPANFAWRRYWSRALPMLHKSYNDICAYLAVYLDPDIDGTGNREGSVEHFIPKAQDAWMAYEWKNYLLADRRVNSTRGQEPLTCPYDLDFYPFELMLETGMIAVSEDLTPEQEEKAYEILDALGLDKEVYDAERAEYYARYKDRTREDALTNAQIARYAPFIWYEIQRQGVVIDES</sequence>
<protein>
    <recommendedName>
        <fullName evidence="3">TIGR02646 family protein</fullName>
    </recommendedName>
</protein>
<name>A0ABV4JQD3_9BACT</name>
<evidence type="ECO:0000313" key="1">
    <source>
        <dbReference type="EMBL" id="MEZ6852964.1"/>
    </source>
</evidence>
<accession>A0ABV4JQD3</accession>
<dbReference type="EMBL" id="JBFSOO010000003">
    <property type="protein sequence ID" value="MEZ6852964.1"/>
    <property type="molecule type" value="Genomic_DNA"/>
</dbReference>
<evidence type="ECO:0000313" key="2">
    <source>
        <dbReference type="Proteomes" id="UP001568358"/>
    </source>
</evidence>